<sequence length="310" mass="33321">MIPPHPLPRLRLKLLLAPDTSIEAVKEPTYALRVRLSPSSTSRTTISACVLSSRSPLLPPSPPPPALRPTPPSPPPPPSLLPPPAPAPRPQSHQYRPTAGTPPPKAQTPRPALCLATRSKACGSLLPPARFLDPEMPLNAAIGRSPPHDIWLYATLLWRIFLPTWLDSSIALAAARTLPPNLAAAHFFGSDRLLCLETTPVWRIRRHSFVTPRQSASPHCGGFPRCCVPGYPSPTPQLSSASSLSLVLPSSSPECAAAPTLPLFRLLALPACSRVAPTVIVALLVSYSTLWTMSPAKPVVIPPRRRNFAM</sequence>
<feature type="compositionally biased region" description="Pro residues" evidence="1">
    <location>
        <begin position="57"/>
        <end position="89"/>
    </location>
</feature>
<accession>A0AAW0BKA9</accession>
<reference evidence="2 3" key="1">
    <citation type="journal article" date="2024" name="J Genomics">
        <title>Draft genome sequencing and assembly of Favolaschia claudopus CIRM-BRFM 2984 isolated from oak limbs.</title>
        <authorList>
            <person name="Navarro D."/>
            <person name="Drula E."/>
            <person name="Chaduli D."/>
            <person name="Cazenave R."/>
            <person name="Ahrendt S."/>
            <person name="Wang J."/>
            <person name="Lipzen A."/>
            <person name="Daum C."/>
            <person name="Barry K."/>
            <person name="Grigoriev I.V."/>
            <person name="Favel A."/>
            <person name="Rosso M.N."/>
            <person name="Martin F."/>
        </authorList>
    </citation>
    <scope>NUCLEOTIDE SEQUENCE [LARGE SCALE GENOMIC DNA]</scope>
    <source>
        <strain evidence="2 3">CIRM-BRFM 2984</strain>
    </source>
</reference>
<evidence type="ECO:0000313" key="2">
    <source>
        <dbReference type="EMBL" id="KAK7026361.1"/>
    </source>
</evidence>
<protein>
    <submittedName>
        <fullName evidence="2">Uncharacterized protein</fullName>
    </submittedName>
</protein>
<evidence type="ECO:0000313" key="3">
    <source>
        <dbReference type="Proteomes" id="UP001362999"/>
    </source>
</evidence>
<proteinExistence type="predicted"/>
<name>A0AAW0BKA9_9AGAR</name>
<dbReference type="AlphaFoldDB" id="A0AAW0BKA9"/>
<gene>
    <name evidence="2" type="ORF">R3P38DRAFT_3193017</name>
</gene>
<evidence type="ECO:0000256" key="1">
    <source>
        <dbReference type="SAM" id="MobiDB-lite"/>
    </source>
</evidence>
<dbReference type="EMBL" id="JAWWNJ010000032">
    <property type="protein sequence ID" value="KAK7026361.1"/>
    <property type="molecule type" value="Genomic_DNA"/>
</dbReference>
<comment type="caution">
    <text evidence="2">The sequence shown here is derived from an EMBL/GenBank/DDBJ whole genome shotgun (WGS) entry which is preliminary data.</text>
</comment>
<feature type="region of interest" description="Disordered" evidence="1">
    <location>
        <begin position="51"/>
        <end position="110"/>
    </location>
</feature>
<organism evidence="2 3">
    <name type="scientific">Favolaschia claudopus</name>
    <dbReference type="NCBI Taxonomy" id="2862362"/>
    <lineage>
        <taxon>Eukaryota</taxon>
        <taxon>Fungi</taxon>
        <taxon>Dikarya</taxon>
        <taxon>Basidiomycota</taxon>
        <taxon>Agaricomycotina</taxon>
        <taxon>Agaricomycetes</taxon>
        <taxon>Agaricomycetidae</taxon>
        <taxon>Agaricales</taxon>
        <taxon>Marasmiineae</taxon>
        <taxon>Mycenaceae</taxon>
        <taxon>Favolaschia</taxon>
    </lineage>
</organism>
<dbReference type="Proteomes" id="UP001362999">
    <property type="component" value="Unassembled WGS sequence"/>
</dbReference>
<keyword evidence="3" id="KW-1185">Reference proteome</keyword>